<protein>
    <submittedName>
        <fullName evidence="15">L,D-transpeptidase family protein</fullName>
    </submittedName>
</protein>
<dbReference type="Pfam" id="PF03734">
    <property type="entry name" value="YkuD"/>
    <property type="match status" value="1"/>
</dbReference>
<dbReference type="SUPFAM" id="SSF141523">
    <property type="entry name" value="L,D-transpeptidase catalytic domain-like"/>
    <property type="match status" value="1"/>
</dbReference>
<feature type="domain" description="L,D-TPase catalytic" evidence="14">
    <location>
        <begin position="246"/>
        <end position="371"/>
    </location>
</feature>
<keyword evidence="16" id="KW-1185">Reference proteome</keyword>
<dbReference type="GO" id="GO:0016746">
    <property type="term" value="F:acyltransferase activity"/>
    <property type="evidence" value="ECO:0007669"/>
    <property type="project" value="UniProtKB-KW"/>
</dbReference>
<dbReference type="RefSeq" id="WP_165004402.1">
    <property type="nucleotide sequence ID" value="NZ_CP064955.1"/>
</dbReference>
<evidence type="ECO:0000256" key="2">
    <source>
        <dbReference type="ARBA" id="ARBA00022475"/>
    </source>
</evidence>
<evidence type="ECO:0000256" key="9">
    <source>
        <dbReference type="ARBA" id="ARBA00023288"/>
    </source>
</evidence>
<dbReference type="FunFam" id="2.40.440.10:FF:000005">
    <property type="entry name" value="L,D-transpeptidase 2"/>
    <property type="match status" value="1"/>
</dbReference>
<dbReference type="InterPro" id="IPR041280">
    <property type="entry name" value="Big_10"/>
</dbReference>
<keyword evidence="4" id="KW-0732">Signal</keyword>
<name>A0A7T0PFE6_9CORY</name>
<dbReference type="Gene3D" id="2.60.40.3710">
    <property type="match status" value="1"/>
</dbReference>
<dbReference type="InterPro" id="IPR005490">
    <property type="entry name" value="LD_TPept_cat_dom"/>
</dbReference>
<dbReference type="Gene3D" id="2.40.440.10">
    <property type="entry name" value="L,D-transpeptidase catalytic domain-like"/>
    <property type="match status" value="1"/>
</dbReference>
<dbReference type="InterPro" id="IPR050979">
    <property type="entry name" value="LD-transpeptidase"/>
</dbReference>
<dbReference type="CDD" id="cd13432">
    <property type="entry name" value="LDT_IgD_like_2"/>
    <property type="match status" value="1"/>
</dbReference>
<evidence type="ECO:0000313" key="16">
    <source>
        <dbReference type="Proteomes" id="UP000594586"/>
    </source>
</evidence>
<proteinExistence type="predicted"/>
<feature type="active site" description="Proton donor/acceptor" evidence="13">
    <location>
        <position position="329"/>
    </location>
</feature>
<evidence type="ECO:0000256" key="12">
    <source>
        <dbReference type="ARBA" id="ARBA00060592"/>
    </source>
</evidence>
<evidence type="ECO:0000256" key="8">
    <source>
        <dbReference type="ARBA" id="ARBA00023139"/>
    </source>
</evidence>
<keyword evidence="7" id="KW-0472">Membrane</keyword>
<evidence type="ECO:0000256" key="1">
    <source>
        <dbReference type="ARBA" id="ARBA00004752"/>
    </source>
</evidence>
<evidence type="ECO:0000256" key="13">
    <source>
        <dbReference type="PROSITE-ProRule" id="PRU01373"/>
    </source>
</evidence>
<keyword evidence="11 13" id="KW-0961">Cell wall biogenesis/degradation</keyword>
<evidence type="ECO:0000256" key="4">
    <source>
        <dbReference type="ARBA" id="ARBA00022729"/>
    </source>
</evidence>
<evidence type="ECO:0000313" key="15">
    <source>
        <dbReference type="EMBL" id="QPK82902.1"/>
    </source>
</evidence>
<keyword evidence="5 13" id="KW-0133">Cell shape</keyword>
<organism evidence="15 16">
    <name type="scientific">Corynebacterium qintianiae</name>
    <dbReference type="NCBI Taxonomy" id="2709392"/>
    <lineage>
        <taxon>Bacteria</taxon>
        <taxon>Bacillati</taxon>
        <taxon>Actinomycetota</taxon>
        <taxon>Actinomycetes</taxon>
        <taxon>Mycobacteriales</taxon>
        <taxon>Corynebacteriaceae</taxon>
        <taxon>Corynebacterium</taxon>
    </lineage>
</organism>
<evidence type="ECO:0000256" key="11">
    <source>
        <dbReference type="ARBA" id="ARBA00023316"/>
    </source>
</evidence>
<keyword evidence="8" id="KW-0564">Palmitate</keyword>
<dbReference type="UniPathway" id="UPA00219"/>
<feature type="active site" description="Nucleophile" evidence="13">
    <location>
        <position position="347"/>
    </location>
</feature>
<evidence type="ECO:0000256" key="6">
    <source>
        <dbReference type="ARBA" id="ARBA00022984"/>
    </source>
</evidence>
<dbReference type="PROSITE" id="PS52029">
    <property type="entry name" value="LD_TPASE"/>
    <property type="match status" value="1"/>
</dbReference>
<keyword evidence="6 13" id="KW-0573">Peptidoglycan synthesis</keyword>
<dbReference type="Proteomes" id="UP000594586">
    <property type="component" value="Chromosome"/>
</dbReference>
<keyword evidence="3" id="KW-0808">Transferase</keyword>
<dbReference type="GO" id="GO:0018104">
    <property type="term" value="P:peptidoglycan-protein cross-linking"/>
    <property type="evidence" value="ECO:0007669"/>
    <property type="project" value="TreeGrafter"/>
</dbReference>
<accession>A0A7T0PFE6</accession>
<evidence type="ECO:0000256" key="3">
    <source>
        <dbReference type="ARBA" id="ARBA00022679"/>
    </source>
</evidence>
<evidence type="ECO:0000256" key="5">
    <source>
        <dbReference type="ARBA" id="ARBA00022960"/>
    </source>
</evidence>
<evidence type="ECO:0000256" key="7">
    <source>
        <dbReference type="ARBA" id="ARBA00023136"/>
    </source>
</evidence>
<dbReference type="AlphaFoldDB" id="A0A7T0PFE6"/>
<comment type="pathway">
    <text evidence="12">Glycan biosynthesis.</text>
</comment>
<dbReference type="KEGG" id="cqn:G7Y29_08550"/>
<dbReference type="EMBL" id="CP064955">
    <property type="protein sequence ID" value="QPK82902.1"/>
    <property type="molecule type" value="Genomic_DNA"/>
</dbReference>
<dbReference type="GO" id="GO:0071555">
    <property type="term" value="P:cell wall organization"/>
    <property type="evidence" value="ECO:0007669"/>
    <property type="project" value="UniProtKB-UniRule"/>
</dbReference>
<keyword evidence="9" id="KW-0449">Lipoprotein</keyword>
<dbReference type="GO" id="GO:0005576">
    <property type="term" value="C:extracellular region"/>
    <property type="evidence" value="ECO:0007669"/>
    <property type="project" value="TreeGrafter"/>
</dbReference>
<keyword evidence="10" id="KW-0012">Acyltransferase</keyword>
<comment type="pathway">
    <text evidence="1 13">Cell wall biogenesis; peptidoglycan biosynthesis.</text>
</comment>
<gene>
    <name evidence="15" type="ORF">G7Y29_08550</name>
</gene>
<dbReference type="CDD" id="cd16913">
    <property type="entry name" value="YkuD_like"/>
    <property type="match status" value="1"/>
</dbReference>
<dbReference type="PANTHER" id="PTHR30582">
    <property type="entry name" value="L,D-TRANSPEPTIDASE"/>
    <property type="match status" value="1"/>
</dbReference>
<sequence length="403" mass="42991">MSLLPGAARRVAGVATVVTLGLSLTGLALTACSIGQVHEAAGKKAEGITTEPVAEYPAPEVSVSDGATKVSPSEPIVVSAEAGIRAVQLKNESGKIVKGEFNDDMTEWTTAEPLGYGRTYTLTGHDRADNPIDRTFTTVVPNAQTSVYFALQDGAEVGVGQAIPIHFSYAPSDKRKAQDAIEVETSNGTEGGFFWQSSNVVLWRPKEFWEPGTEVTVKADIYGRDLGGGVYGAESSEMSFTVGDEVLTTVDNATKMLTVTRGGEVLRSFPVSLGRSGRWETPNGTYVVGDKNESMVMDSTTYGLSLDAGGYKTPVKYATQISYSGIYVHAAPWAAGALGEYNQSHGCINASTEDAKWYQETVKRGDPVKVVNTDGETLPGWDGLGYWNLSWDEINEDGPDDNG</sequence>
<dbReference type="PANTHER" id="PTHR30582:SF2">
    <property type="entry name" value="L,D-TRANSPEPTIDASE YCIB-RELATED"/>
    <property type="match status" value="1"/>
</dbReference>
<reference evidence="15 16" key="1">
    <citation type="submission" date="2020-11" db="EMBL/GenBank/DDBJ databases">
        <title>Corynebacterium sp. MC1420.</title>
        <authorList>
            <person name="Zhou J."/>
        </authorList>
    </citation>
    <scope>NUCLEOTIDE SEQUENCE [LARGE SCALE GENOMIC DNA]</scope>
    <source>
        <strain evidence="15 16">MC1420</strain>
    </source>
</reference>
<dbReference type="GO" id="GO:0008360">
    <property type="term" value="P:regulation of cell shape"/>
    <property type="evidence" value="ECO:0007669"/>
    <property type="project" value="UniProtKB-UniRule"/>
</dbReference>
<dbReference type="Gene3D" id="2.60.40.3780">
    <property type="match status" value="1"/>
</dbReference>
<keyword evidence="2" id="KW-1003">Cell membrane</keyword>
<dbReference type="Pfam" id="PF17964">
    <property type="entry name" value="Big_10"/>
    <property type="match status" value="1"/>
</dbReference>
<evidence type="ECO:0000259" key="14">
    <source>
        <dbReference type="PROSITE" id="PS52029"/>
    </source>
</evidence>
<dbReference type="GO" id="GO:0071972">
    <property type="term" value="F:peptidoglycan L,D-transpeptidase activity"/>
    <property type="evidence" value="ECO:0007669"/>
    <property type="project" value="TreeGrafter"/>
</dbReference>
<evidence type="ECO:0000256" key="10">
    <source>
        <dbReference type="ARBA" id="ARBA00023315"/>
    </source>
</evidence>
<dbReference type="InterPro" id="IPR038063">
    <property type="entry name" value="Transpep_catalytic_dom"/>
</dbReference>